<name>A0A8B9ANM5_PHODC</name>
<reference evidence="2" key="1">
    <citation type="journal article" date="2019" name="Nat. Commun.">
        <title>Genome-wide association mapping of date palm fruit traits.</title>
        <authorList>
            <person name="Hazzouri K.M."/>
            <person name="Gros-Balthazard M."/>
            <person name="Flowers J.M."/>
            <person name="Copetti D."/>
            <person name="Lemansour A."/>
            <person name="Lebrun M."/>
            <person name="Masmoudi K."/>
            <person name="Ferrand S."/>
            <person name="Dhar M.I."/>
            <person name="Fresquez Z.A."/>
            <person name="Rosas U."/>
            <person name="Zhang J."/>
            <person name="Talag J."/>
            <person name="Lee S."/>
            <person name="Kudrna D."/>
            <person name="Powell R.F."/>
            <person name="Leitch I.J."/>
            <person name="Krueger R.R."/>
            <person name="Wing R.A."/>
            <person name="Amiri K.M.A."/>
            <person name="Purugganan M.D."/>
        </authorList>
    </citation>
    <scope>NUCLEOTIDE SEQUENCE [LARGE SCALE GENOMIC DNA]</scope>
    <source>
        <strain evidence="2">cv. Khalas</strain>
    </source>
</reference>
<dbReference type="AlphaFoldDB" id="A0A8B9ANM5"/>
<dbReference type="GeneID" id="108511140"/>
<proteinExistence type="predicted"/>
<dbReference type="OrthoDB" id="779264at2759"/>
<accession>A0A8B9ANM5</accession>
<feature type="compositionally biased region" description="Polar residues" evidence="1">
    <location>
        <begin position="104"/>
        <end position="118"/>
    </location>
</feature>
<evidence type="ECO:0000313" key="3">
    <source>
        <dbReference type="RefSeq" id="XP_038985618.1"/>
    </source>
</evidence>
<dbReference type="RefSeq" id="XP_038985618.1">
    <property type="nucleotide sequence ID" value="XM_039129690.1"/>
</dbReference>
<dbReference type="Proteomes" id="UP000228380">
    <property type="component" value="Chromosome 8"/>
</dbReference>
<reference evidence="3" key="2">
    <citation type="submission" date="2025-08" db="UniProtKB">
        <authorList>
            <consortium name="RefSeq"/>
        </authorList>
    </citation>
    <scope>IDENTIFICATION</scope>
    <source>
        <tissue evidence="3">Young leaves</tissue>
    </source>
</reference>
<dbReference type="KEGG" id="pda:108511140"/>
<keyword evidence="2" id="KW-1185">Reference proteome</keyword>
<gene>
    <name evidence="3" type="primary">LOC108511140</name>
</gene>
<organism evidence="2 3">
    <name type="scientific">Phoenix dactylifera</name>
    <name type="common">Date palm</name>
    <dbReference type="NCBI Taxonomy" id="42345"/>
    <lineage>
        <taxon>Eukaryota</taxon>
        <taxon>Viridiplantae</taxon>
        <taxon>Streptophyta</taxon>
        <taxon>Embryophyta</taxon>
        <taxon>Tracheophyta</taxon>
        <taxon>Spermatophyta</taxon>
        <taxon>Magnoliopsida</taxon>
        <taxon>Liliopsida</taxon>
        <taxon>Arecaceae</taxon>
        <taxon>Coryphoideae</taxon>
        <taxon>Phoeniceae</taxon>
        <taxon>Phoenix</taxon>
    </lineage>
</organism>
<evidence type="ECO:0000313" key="2">
    <source>
        <dbReference type="Proteomes" id="UP000228380"/>
    </source>
</evidence>
<protein>
    <submittedName>
        <fullName evidence="3">Uncharacterized protein LOC108511140</fullName>
    </submittedName>
</protein>
<feature type="region of interest" description="Disordered" evidence="1">
    <location>
        <begin position="102"/>
        <end position="133"/>
    </location>
</feature>
<sequence length="324" mass="35770">MEAMLCLRVPLAPACRPDFLLSHPSQRNPLRRRHFAFPHGGARVAAAARLWAVCFQPPAGEDAGGGRAEGWHRRRGAAVGPVLVLACALRVTGLKHGGRAYCSPPNSSGDVPPTSDQQHGGDESPPFRAGIQRGVGGLTPPPLVNVLSGIFRGGPAAAKEPLELHQLILHRIEDEVRFLHQGFEEPSLLRLLLEHLSDQVDIHGHSSLEASDRGLKTTSSLYKEWEELAENERKYNLGLLLVQIFINQGDHEKAKEVCEDIIKVSPAMDERPRFIMDIIKAMLDVQRMSKRGTTQGGLLLFTKNMIKLIIMIAQWENCYNATMN</sequence>
<evidence type="ECO:0000256" key="1">
    <source>
        <dbReference type="SAM" id="MobiDB-lite"/>
    </source>
</evidence>